<evidence type="ECO:0000256" key="1">
    <source>
        <dbReference type="SAM" id="SignalP"/>
    </source>
</evidence>
<keyword evidence="3" id="KW-1185">Reference proteome</keyword>
<feature type="signal peptide" evidence="1">
    <location>
        <begin position="1"/>
        <end position="21"/>
    </location>
</feature>
<dbReference type="PROSITE" id="PS51257">
    <property type="entry name" value="PROKAR_LIPOPROTEIN"/>
    <property type="match status" value="1"/>
</dbReference>
<evidence type="ECO:0000313" key="3">
    <source>
        <dbReference type="Proteomes" id="UP001597302"/>
    </source>
</evidence>
<dbReference type="Proteomes" id="UP001597302">
    <property type="component" value="Unassembled WGS sequence"/>
</dbReference>
<evidence type="ECO:0000313" key="2">
    <source>
        <dbReference type="EMBL" id="MFD1481632.1"/>
    </source>
</evidence>
<name>A0ABW4DWY1_9RHOB</name>
<comment type="caution">
    <text evidence="2">The sequence shown here is derived from an EMBL/GenBank/DDBJ whole genome shotgun (WGS) entry which is preliminary data.</text>
</comment>
<keyword evidence="1" id="KW-0732">Signal</keyword>
<reference evidence="3" key="1">
    <citation type="journal article" date="2019" name="Int. J. Syst. Evol. Microbiol.">
        <title>The Global Catalogue of Microorganisms (GCM) 10K type strain sequencing project: providing services to taxonomists for standard genome sequencing and annotation.</title>
        <authorList>
            <consortium name="The Broad Institute Genomics Platform"/>
            <consortium name="The Broad Institute Genome Sequencing Center for Infectious Disease"/>
            <person name="Wu L."/>
            <person name="Ma J."/>
        </authorList>
    </citation>
    <scope>NUCLEOTIDE SEQUENCE [LARGE SCALE GENOMIC DNA]</scope>
    <source>
        <strain evidence="3">CCM 8875</strain>
    </source>
</reference>
<feature type="chain" id="PRO_5046675961" description="Lipoprotein" evidence="1">
    <location>
        <begin position="22"/>
        <end position="119"/>
    </location>
</feature>
<sequence length="119" mass="12610">MKLITLAMVAALAGCGGINYAMEHYSGVDVQQFASGGTTYRIFDKPDENRLMITPTLGNAAAAGAIQGGTLGISGSPLGPQGEYRLASQAFLDARRQGCKVTDGSKILHPQYEFFYACE</sequence>
<evidence type="ECO:0008006" key="4">
    <source>
        <dbReference type="Google" id="ProtNLM"/>
    </source>
</evidence>
<accession>A0ABW4DWY1</accession>
<gene>
    <name evidence="2" type="ORF">ACFQ5P_10020</name>
</gene>
<dbReference type="RefSeq" id="WP_131572935.1">
    <property type="nucleotide sequence ID" value="NZ_CBCSAJ010000004.1"/>
</dbReference>
<dbReference type="EMBL" id="JBHTOQ010000022">
    <property type="protein sequence ID" value="MFD1481632.1"/>
    <property type="molecule type" value="Genomic_DNA"/>
</dbReference>
<organism evidence="2 3">
    <name type="scientific">Paracoccus nototheniae</name>
    <dbReference type="NCBI Taxonomy" id="2489002"/>
    <lineage>
        <taxon>Bacteria</taxon>
        <taxon>Pseudomonadati</taxon>
        <taxon>Pseudomonadota</taxon>
        <taxon>Alphaproteobacteria</taxon>
        <taxon>Rhodobacterales</taxon>
        <taxon>Paracoccaceae</taxon>
        <taxon>Paracoccus</taxon>
    </lineage>
</organism>
<protein>
    <recommendedName>
        <fullName evidence="4">Lipoprotein</fullName>
    </recommendedName>
</protein>
<proteinExistence type="predicted"/>